<evidence type="ECO:0000313" key="2">
    <source>
        <dbReference type="Proteomes" id="UP000194439"/>
    </source>
</evidence>
<protein>
    <submittedName>
        <fullName evidence="1">Uncharacterized protein</fullName>
    </submittedName>
</protein>
<accession>A0A1Y5Z642</accession>
<gene>
    <name evidence="1" type="ORF">BACERE00185_01023</name>
</gene>
<dbReference type="EMBL" id="FWZD01000033">
    <property type="protein sequence ID" value="SMD78706.1"/>
    <property type="molecule type" value="Genomic_DNA"/>
</dbReference>
<reference evidence="2" key="1">
    <citation type="submission" date="2017-04" db="EMBL/GenBank/DDBJ databases">
        <authorList>
            <person name="Criscuolo A."/>
        </authorList>
    </citation>
    <scope>NUCLEOTIDE SEQUENCE [LARGE SCALE GENOMIC DNA]</scope>
</reference>
<sequence>MIQSVKLVRESNKIYNIERKRITSPDDLNILARVVLCVDEISHEVLGYLI</sequence>
<organism evidence="1 2">
    <name type="scientific">Bacillus mobilis</name>
    <dbReference type="NCBI Taxonomy" id="2026190"/>
    <lineage>
        <taxon>Bacteria</taxon>
        <taxon>Bacillati</taxon>
        <taxon>Bacillota</taxon>
        <taxon>Bacilli</taxon>
        <taxon>Bacillales</taxon>
        <taxon>Bacillaceae</taxon>
        <taxon>Bacillus</taxon>
        <taxon>Bacillus cereus group</taxon>
    </lineage>
</organism>
<evidence type="ECO:0000313" key="1">
    <source>
        <dbReference type="EMBL" id="SMD78706.1"/>
    </source>
</evidence>
<name>A0A1Y5Z642_9BACI</name>
<dbReference type="Proteomes" id="UP000194439">
    <property type="component" value="Unassembled WGS sequence"/>
</dbReference>
<proteinExistence type="predicted"/>
<dbReference type="AlphaFoldDB" id="A0A1Y5Z642"/>